<reference evidence="2" key="1">
    <citation type="submission" date="2024-07" db="EMBL/GenBank/DDBJ databases">
        <title>Two chromosome-level genome assemblies of Korean endemic species Abeliophyllum distichum and Forsythia ovata (Oleaceae).</title>
        <authorList>
            <person name="Jang H."/>
        </authorList>
    </citation>
    <scope>NUCLEOTIDE SEQUENCE [LARGE SCALE GENOMIC DNA]</scope>
</reference>
<organism evidence="1 2">
    <name type="scientific">Forsythia ovata</name>
    <dbReference type="NCBI Taxonomy" id="205694"/>
    <lineage>
        <taxon>Eukaryota</taxon>
        <taxon>Viridiplantae</taxon>
        <taxon>Streptophyta</taxon>
        <taxon>Embryophyta</taxon>
        <taxon>Tracheophyta</taxon>
        <taxon>Spermatophyta</taxon>
        <taxon>Magnoliopsida</taxon>
        <taxon>eudicotyledons</taxon>
        <taxon>Gunneridae</taxon>
        <taxon>Pentapetalae</taxon>
        <taxon>asterids</taxon>
        <taxon>lamiids</taxon>
        <taxon>Lamiales</taxon>
        <taxon>Oleaceae</taxon>
        <taxon>Forsythieae</taxon>
        <taxon>Forsythia</taxon>
    </lineage>
</organism>
<dbReference type="Proteomes" id="UP001604277">
    <property type="component" value="Unassembled WGS sequence"/>
</dbReference>
<sequence>MGALFLIANYAAKCPASIGSVGILLECSEKPVLKLNLDDIEEFSTLKFQHQLSMCTSKKPLLETIIPLSLELADKNPTHGYSNSQIDSVVVKKESPDCVKKHALQSKQNFISLYTPTPSKYSNFEKKNEYARNTGISSD</sequence>
<proteinExistence type="predicted"/>
<evidence type="ECO:0000313" key="2">
    <source>
        <dbReference type="Proteomes" id="UP001604277"/>
    </source>
</evidence>
<comment type="caution">
    <text evidence="1">The sequence shown here is derived from an EMBL/GenBank/DDBJ whole genome shotgun (WGS) entry which is preliminary data.</text>
</comment>
<evidence type="ECO:0000313" key="1">
    <source>
        <dbReference type="EMBL" id="KAL2508842.1"/>
    </source>
</evidence>
<dbReference type="EMBL" id="JBFOLJ010000009">
    <property type="protein sequence ID" value="KAL2508842.1"/>
    <property type="molecule type" value="Genomic_DNA"/>
</dbReference>
<accession>A0ABD1T7Y1</accession>
<name>A0ABD1T7Y1_9LAMI</name>
<gene>
    <name evidence="1" type="ORF">Fot_32489</name>
</gene>
<keyword evidence="2" id="KW-1185">Reference proteome</keyword>
<protein>
    <submittedName>
        <fullName evidence="1">Uncharacterized protein</fullName>
    </submittedName>
</protein>
<dbReference type="AlphaFoldDB" id="A0ABD1T7Y1"/>